<dbReference type="PRINTS" id="PR00096">
    <property type="entry name" value="GATASE"/>
</dbReference>
<dbReference type="InterPro" id="IPR002474">
    <property type="entry name" value="CarbamoylP_synth_ssu_N"/>
</dbReference>
<evidence type="ECO:0000313" key="14">
    <source>
        <dbReference type="EMBL" id="CAB4596147.1"/>
    </source>
</evidence>
<dbReference type="PRINTS" id="PR00099">
    <property type="entry name" value="CPSGATASE"/>
</dbReference>
<evidence type="ECO:0000259" key="13">
    <source>
        <dbReference type="SMART" id="SM01097"/>
    </source>
</evidence>
<evidence type="ECO:0000256" key="12">
    <source>
        <dbReference type="ARBA" id="ARBA00049285"/>
    </source>
</evidence>
<sequence length="372" mass="39187">MSAPIEEGLLVLADGTVFEGEVLGARPENGIATGEVVFNTALTGYQEIITDPSYAGQLITFTYPHIGNYGVTALDNESARPFTRGVIVREMARRRSNWRSETDLDSYLRASGVPGIGGIDTRRLTRHIRDAGAMPGAFGTAGESALAMAAKAEAGTSGVDLVRMVTCASPFEVAFTGPEGRKPKRVVAYDFGIKTTILRHLSGIATVEVVPADTPASEVLARQPDGVFLSNGPGDPAAVTGIPATIDGLLGEVPIFGICLGHQLLATALGAATYKLPFGHHGGNHPVRRLATGTVEITSQNHNYAVDDGSLVSGVEVTHRNLNDGVVEGLQCLDIPAFSVQYHPEAGPGPHDAAYLFDLFDDLMNATAKGRR</sequence>
<keyword evidence="5" id="KW-0436">Ligase</keyword>
<keyword evidence="9" id="KW-0665">Pyrimidine biosynthesis</keyword>
<dbReference type="InterPro" id="IPR036480">
    <property type="entry name" value="CarbP_synth_ssu_N_sf"/>
</dbReference>
<dbReference type="NCBIfam" id="TIGR01368">
    <property type="entry name" value="CPSaseIIsmall"/>
    <property type="match status" value="1"/>
</dbReference>
<dbReference type="InterPro" id="IPR035686">
    <property type="entry name" value="CPSase_GATase1"/>
</dbReference>
<dbReference type="InterPro" id="IPR006274">
    <property type="entry name" value="CarbamoylP_synth_ssu"/>
</dbReference>
<dbReference type="InterPro" id="IPR050472">
    <property type="entry name" value="Anth_synth/Amidotransfase"/>
</dbReference>
<dbReference type="SMART" id="SM01097">
    <property type="entry name" value="CPSase_sm_chain"/>
    <property type="match status" value="1"/>
</dbReference>
<dbReference type="InterPro" id="IPR029062">
    <property type="entry name" value="Class_I_gatase-like"/>
</dbReference>
<dbReference type="HAMAP" id="MF_01209">
    <property type="entry name" value="CPSase_S_chain"/>
    <property type="match status" value="1"/>
</dbReference>
<comment type="pathway">
    <text evidence="1">Pyrimidine metabolism; UMP biosynthesis via de novo pathway; (S)-dihydroorotate from bicarbonate: step 1/3.</text>
</comment>
<name>A0A6J6G4N1_9ZZZZ</name>
<evidence type="ECO:0000256" key="6">
    <source>
        <dbReference type="ARBA" id="ARBA00022741"/>
    </source>
</evidence>
<dbReference type="SUPFAM" id="SSF52021">
    <property type="entry name" value="Carbamoyl phosphate synthetase, small subunit N-terminal domain"/>
    <property type="match status" value="1"/>
</dbReference>
<dbReference type="Gene3D" id="3.50.30.20">
    <property type="entry name" value="Carbamoyl-phosphate synthase small subunit, N-terminal domain"/>
    <property type="match status" value="1"/>
</dbReference>
<dbReference type="PRINTS" id="PR00097">
    <property type="entry name" value="ANTSNTHASEII"/>
</dbReference>
<evidence type="ECO:0000256" key="11">
    <source>
        <dbReference type="ARBA" id="ARBA00048816"/>
    </source>
</evidence>
<feature type="domain" description="Carbamoyl-phosphate synthase small subunit N-terminal" evidence="13">
    <location>
        <begin position="6"/>
        <end position="139"/>
    </location>
</feature>
<dbReference type="EMBL" id="CAEZUP010000002">
    <property type="protein sequence ID" value="CAB4596147.1"/>
    <property type="molecule type" value="Genomic_DNA"/>
</dbReference>
<dbReference type="PROSITE" id="PS51273">
    <property type="entry name" value="GATASE_TYPE_1"/>
    <property type="match status" value="1"/>
</dbReference>
<dbReference type="GO" id="GO:0005524">
    <property type="term" value="F:ATP binding"/>
    <property type="evidence" value="ECO:0007669"/>
    <property type="project" value="UniProtKB-KW"/>
</dbReference>
<dbReference type="InterPro" id="IPR017926">
    <property type="entry name" value="GATASE"/>
</dbReference>
<keyword evidence="6" id="KW-0547">Nucleotide-binding</keyword>
<dbReference type="GO" id="GO:0006221">
    <property type="term" value="P:pyrimidine nucleotide biosynthetic process"/>
    <property type="evidence" value="ECO:0007669"/>
    <property type="project" value="UniProtKB-KW"/>
</dbReference>
<dbReference type="PANTHER" id="PTHR43418">
    <property type="entry name" value="MULTIFUNCTIONAL TRYPTOPHAN BIOSYNTHESIS PROTEIN-RELATED"/>
    <property type="match status" value="1"/>
</dbReference>
<gene>
    <name evidence="14" type="ORF">UFOPK1835_00069</name>
</gene>
<evidence type="ECO:0000256" key="2">
    <source>
        <dbReference type="ARBA" id="ARBA00005077"/>
    </source>
</evidence>
<comment type="catalytic activity">
    <reaction evidence="11">
        <text>hydrogencarbonate + L-glutamine + 2 ATP + H2O = carbamoyl phosphate + L-glutamate + 2 ADP + phosphate + 2 H(+)</text>
        <dbReference type="Rhea" id="RHEA:18633"/>
        <dbReference type="ChEBI" id="CHEBI:15377"/>
        <dbReference type="ChEBI" id="CHEBI:15378"/>
        <dbReference type="ChEBI" id="CHEBI:17544"/>
        <dbReference type="ChEBI" id="CHEBI:29985"/>
        <dbReference type="ChEBI" id="CHEBI:30616"/>
        <dbReference type="ChEBI" id="CHEBI:43474"/>
        <dbReference type="ChEBI" id="CHEBI:58228"/>
        <dbReference type="ChEBI" id="CHEBI:58359"/>
        <dbReference type="ChEBI" id="CHEBI:456216"/>
        <dbReference type="EC" id="6.3.5.5"/>
    </reaction>
</comment>
<evidence type="ECO:0000256" key="3">
    <source>
        <dbReference type="ARBA" id="ARBA00007800"/>
    </source>
</evidence>
<evidence type="ECO:0000256" key="10">
    <source>
        <dbReference type="ARBA" id="ARBA00044340"/>
    </source>
</evidence>
<accession>A0A6J6G4N1</accession>
<evidence type="ECO:0000256" key="1">
    <source>
        <dbReference type="ARBA" id="ARBA00004812"/>
    </source>
</evidence>
<dbReference type="GO" id="GO:0006541">
    <property type="term" value="P:glutamine metabolic process"/>
    <property type="evidence" value="ECO:0007669"/>
    <property type="project" value="InterPro"/>
</dbReference>
<dbReference type="GO" id="GO:0006207">
    <property type="term" value="P:'de novo' pyrimidine nucleobase biosynthetic process"/>
    <property type="evidence" value="ECO:0007669"/>
    <property type="project" value="InterPro"/>
</dbReference>
<evidence type="ECO:0000256" key="4">
    <source>
        <dbReference type="ARBA" id="ARBA00012738"/>
    </source>
</evidence>
<evidence type="ECO:0000256" key="5">
    <source>
        <dbReference type="ARBA" id="ARBA00022598"/>
    </source>
</evidence>
<keyword evidence="7" id="KW-0067">ATP-binding</keyword>
<dbReference type="Gene3D" id="3.40.50.880">
    <property type="match status" value="1"/>
</dbReference>
<dbReference type="Pfam" id="PF00117">
    <property type="entry name" value="GATase"/>
    <property type="match status" value="1"/>
</dbReference>
<evidence type="ECO:0000256" key="7">
    <source>
        <dbReference type="ARBA" id="ARBA00022840"/>
    </source>
</evidence>
<dbReference type="CDD" id="cd01744">
    <property type="entry name" value="GATase1_CPSase"/>
    <property type="match status" value="1"/>
</dbReference>
<dbReference type="GO" id="GO:0004088">
    <property type="term" value="F:carbamoyl-phosphate synthase (glutamine-hydrolyzing) activity"/>
    <property type="evidence" value="ECO:0007669"/>
    <property type="project" value="UniProtKB-EC"/>
</dbReference>
<evidence type="ECO:0000256" key="8">
    <source>
        <dbReference type="ARBA" id="ARBA00022962"/>
    </source>
</evidence>
<keyword evidence="8" id="KW-0315">Glutamine amidotransferase</keyword>
<dbReference type="Pfam" id="PF00988">
    <property type="entry name" value="CPSase_sm_chain"/>
    <property type="match status" value="1"/>
</dbReference>
<dbReference type="AlphaFoldDB" id="A0A6J6G4N1"/>
<dbReference type="FunFam" id="3.50.30.20:FF:000001">
    <property type="entry name" value="Carbamoyl-phosphate synthase small chain"/>
    <property type="match status" value="1"/>
</dbReference>
<organism evidence="14">
    <name type="scientific">freshwater metagenome</name>
    <dbReference type="NCBI Taxonomy" id="449393"/>
    <lineage>
        <taxon>unclassified sequences</taxon>
        <taxon>metagenomes</taxon>
        <taxon>ecological metagenomes</taxon>
    </lineage>
</organism>
<reference evidence="14" key="1">
    <citation type="submission" date="2020-05" db="EMBL/GenBank/DDBJ databases">
        <authorList>
            <person name="Chiriac C."/>
            <person name="Salcher M."/>
            <person name="Ghai R."/>
            <person name="Kavagutti S V."/>
        </authorList>
    </citation>
    <scope>NUCLEOTIDE SEQUENCE</scope>
</reference>
<protein>
    <recommendedName>
        <fullName evidence="4">carbamoyl-phosphate synthase (glutamine-hydrolyzing)</fullName>
        <ecNumber evidence="4">6.3.5.5</ecNumber>
    </recommendedName>
    <alternativeName>
        <fullName evidence="10">Arginine-specific carbamoyl phosphate synthetase, glutamine chain</fullName>
    </alternativeName>
</protein>
<dbReference type="NCBIfam" id="NF009475">
    <property type="entry name" value="PRK12838.1"/>
    <property type="match status" value="1"/>
</dbReference>
<comment type="similarity">
    <text evidence="3">Belongs to the CarA family.</text>
</comment>
<proteinExistence type="inferred from homology"/>
<dbReference type="EC" id="6.3.5.5" evidence="4"/>
<comment type="pathway">
    <text evidence="2">Amino-acid biosynthesis; L-arginine biosynthesis; carbamoyl phosphate from bicarbonate: step 1/1.</text>
</comment>
<dbReference type="PANTHER" id="PTHR43418:SF7">
    <property type="entry name" value="CARBAMOYL-PHOSPHATE SYNTHASE SMALL CHAIN"/>
    <property type="match status" value="1"/>
</dbReference>
<comment type="catalytic activity">
    <reaction evidence="12">
        <text>L-glutamine + H2O = L-glutamate + NH4(+)</text>
        <dbReference type="Rhea" id="RHEA:15889"/>
        <dbReference type="ChEBI" id="CHEBI:15377"/>
        <dbReference type="ChEBI" id="CHEBI:28938"/>
        <dbReference type="ChEBI" id="CHEBI:29985"/>
        <dbReference type="ChEBI" id="CHEBI:58359"/>
    </reaction>
</comment>
<evidence type="ECO:0000256" key="9">
    <source>
        <dbReference type="ARBA" id="ARBA00022975"/>
    </source>
</evidence>
<dbReference type="SUPFAM" id="SSF52317">
    <property type="entry name" value="Class I glutamine amidotransferase-like"/>
    <property type="match status" value="1"/>
</dbReference>